<reference evidence="2 3" key="1">
    <citation type="journal article" date="2018" name="Sci. Rep.">
        <title>Genome sequence of the cauliflower mushroom Sparassis crispa (Hanabiratake) and its association with beneficial usage.</title>
        <authorList>
            <person name="Kiyama R."/>
            <person name="Furutani Y."/>
            <person name="Kawaguchi K."/>
            <person name="Nakanishi T."/>
        </authorList>
    </citation>
    <scope>NUCLEOTIDE SEQUENCE [LARGE SCALE GENOMIC DNA]</scope>
</reference>
<evidence type="ECO:0000256" key="1">
    <source>
        <dbReference type="SAM" id="MobiDB-lite"/>
    </source>
</evidence>
<protein>
    <submittedName>
        <fullName evidence="2">Uncharacterized protein</fullName>
    </submittedName>
</protein>
<dbReference type="InParanoid" id="A0A401GGX9"/>
<comment type="caution">
    <text evidence="2">The sequence shown here is derived from an EMBL/GenBank/DDBJ whole genome shotgun (WGS) entry which is preliminary data.</text>
</comment>
<evidence type="ECO:0000313" key="3">
    <source>
        <dbReference type="Proteomes" id="UP000287166"/>
    </source>
</evidence>
<feature type="region of interest" description="Disordered" evidence="1">
    <location>
        <begin position="207"/>
        <end position="245"/>
    </location>
</feature>
<dbReference type="Proteomes" id="UP000287166">
    <property type="component" value="Unassembled WGS sequence"/>
</dbReference>
<name>A0A401GGX9_9APHY</name>
<gene>
    <name evidence="2" type="ORF">SCP_0311140</name>
</gene>
<feature type="region of interest" description="Disordered" evidence="1">
    <location>
        <begin position="367"/>
        <end position="410"/>
    </location>
</feature>
<dbReference type="EMBL" id="BFAD01000003">
    <property type="protein sequence ID" value="GBE81385.1"/>
    <property type="molecule type" value="Genomic_DNA"/>
</dbReference>
<dbReference type="GeneID" id="38778302"/>
<sequence>MSSLSDHVDRITQLARSIRSAATSTSSVESDSPSGSVGPFTNAVLHTPLGDLIRDIDPAELGLFTLVPPAKPPTHDTDPPVPPHGEIARVEFLGATPLRKPPAPKPGRSDIQRTGEHEPEVYARAALKYLDRYQSIRPMPRASEQAIRIVEQLAAVRESIHGLNNQAKQTAPVAPSQPPLSPKSIFAEEERRIQDAHQRIAELRKHKESLMKRKSNGRTISRAAPKAKPKPQTPQSMSPPDEQEETFWNTPAAAARTLHFTGNSLLDEDVNEELANVSALSFASPVPARTKSGSLRGGRPSPCSDLKLEEREQEDQAYDIGSSVQVDLQHAYEGGEDLDAEVSGVLDDEGAAEDKEQTVVLQRLPSHLKQFQDTSQPDPEPDPRMSSPSSSGPLPAAETPSGSLRRSKVKVTTELEHIVSKIWATIGEVVMPGCRFDVSGAGSNRPPRAKETIAHLQTLSTLTPSPSSPTTSSLSSFSTAAIPPASAPSQPTAQQILTAHMLLALLSTPPQYAMPLSRLKETLATKSAAGGGAVTRPIYGCVAKRLLKIERGGGEQIVKFDV</sequence>
<dbReference type="AlphaFoldDB" id="A0A401GGX9"/>
<dbReference type="OrthoDB" id="3262547at2759"/>
<keyword evidence="3" id="KW-1185">Reference proteome</keyword>
<feature type="region of interest" description="Disordered" evidence="1">
    <location>
        <begin position="460"/>
        <end position="491"/>
    </location>
</feature>
<dbReference type="STRING" id="139825.A0A401GGX9"/>
<feature type="region of interest" description="Disordered" evidence="1">
    <location>
        <begin position="96"/>
        <end position="115"/>
    </location>
</feature>
<accession>A0A401GGX9</accession>
<feature type="region of interest" description="Disordered" evidence="1">
    <location>
        <begin position="18"/>
        <end position="39"/>
    </location>
</feature>
<feature type="compositionally biased region" description="Low complexity" evidence="1">
    <location>
        <begin position="384"/>
        <end position="395"/>
    </location>
</feature>
<proteinExistence type="predicted"/>
<evidence type="ECO:0000313" key="2">
    <source>
        <dbReference type="EMBL" id="GBE81385.1"/>
    </source>
</evidence>
<dbReference type="RefSeq" id="XP_027612298.1">
    <property type="nucleotide sequence ID" value="XM_027756497.1"/>
</dbReference>
<organism evidence="2 3">
    <name type="scientific">Sparassis crispa</name>
    <dbReference type="NCBI Taxonomy" id="139825"/>
    <lineage>
        <taxon>Eukaryota</taxon>
        <taxon>Fungi</taxon>
        <taxon>Dikarya</taxon>
        <taxon>Basidiomycota</taxon>
        <taxon>Agaricomycotina</taxon>
        <taxon>Agaricomycetes</taxon>
        <taxon>Polyporales</taxon>
        <taxon>Sparassidaceae</taxon>
        <taxon>Sparassis</taxon>
    </lineage>
</organism>